<proteinExistence type="predicted"/>
<evidence type="ECO:0000313" key="1">
    <source>
        <dbReference type="EMBL" id="GME76711.1"/>
    </source>
</evidence>
<dbReference type="Proteomes" id="UP001165064">
    <property type="component" value="Unassembled WGS sequence"/>
</dbReference>
<dbReference type="EMBL" id="BSXS01001616">
    <property type="protein sequence ID" value="GME76711.1"/>
    <property type="molecule type" value="Genomic_DNA"/>
</dbReference>
<gene>
    <name evidence="1" type="ORF">Amon02_000273200</name>
</gene>
<accession>A0ACB5SYC9</accession>
<comment type="caution">
    <text evidence="1">The sequence shown here is derived from an EMBL/GenBank/DDBJ whole genome shotgun (WGS) entry which is preliminary data.</text>
</comment>
<evidence type="ECO:0000313" key="2">
    <source>
        <dbReference type="Proteomes" id="UP001165064"/>
    </source>
</evidence>
<keyword evidence="2" id="KW-1185">Reference proteome</keyword>
<organism evidence="1 2">
    <name type="scientific">Ambrosiozyma monospora</name>
    <name type="common">Yeast</name>
    <name type="synonym">Endomycopsis monosporus</name>
    <dbReference type="NCBI Taxonomy" id="43982"/>
    <lineage>
        <taxon>Eukaryota</taxon>
        <taxon>Fungi</taxon>
        <taxon>Dikarya</taxon>
        <taxon>Ascomycota</taxon>
        <taxon>Saccharomycotina</taxon>
        <taxon>Pichiomycetes</taxon>
        <taxon>Pichiales</taxon>
        <taxon>Pichiaceae</taxon>
        <taxon>Ambrosiozyma</taxon>
    </lineage>
</organism>
<reference evidence="1" key="1">
    <citation type="submission" date="2023-04" db="EMBL/GenBank/DDBJ databases">
        <title>Ambrosiozyma monospora NBRC 10751.</title>
        <authorList>
            <person name="Ichikawa N."/>
            <person name="Sato H."/>
            <person name="Tonouchi N."/>
        </authorList>
    </citation>
    <scope>NUCLEOTIDE SEQUENCE</scope>
    <source>
        <strain evidence="1">NBRC 10751</strain>
    </source>
</reference>
<name>A0ACB5SYC9_AMBMO</name>
<sequence>MSMKFTNSSTKPNADHTYTKEVSRWSENASIRAMMKANCNSILTYASPNQPPVSVDSFLGDYTEPEFGLGDSFLLKPDDVEVSPLFKSVKPIKVLDFACGTGMLAEYLAPYLPAGSQVVGVDLSKSQLDIFHERMNEIKSKNPKLDVKLYI</sequence>
<protein>
    <submittedName>
        <fullName evidence="1">Unnamed protein product</fullName>
    </submittedName>
</protein>